<evidence type="ECO:0000256" key="1">
    <source>
        <dbReference type="SAM" id="MobiDB-lite"/>
    </source>
</evidence>
<feature type="region of interest" description="Disordered" evidence="1">
    <location>
        <begin position="89"/>
        <end position="116"/>
    </location>
</feature>
<proteinExistence type="predicted"/>
<keyword evidence="3" id="KW-1185">Reference proteome</keyword>
<reference evidence="2 3" key="1">
    <citation type="submission" date="2021-06" db="EMBL/GenBank/DDBJ databases">
        <authorList>
            <person name="Palmer J.M."/>
        </authorList>
    </citation>
    <scope>NUCLEOTIDE SEQUENCE [LARGE SCALE GENOMIC DNA]</scope>
    <source>
        <strain evidence="3">if_2019</strain>
        <tissue evidence="2">Muscle</tissue>
    </source>
</reference>
<evidence type="ECO:0000313" key="3">
    <source>
        <dbReference type="Proteomes" id="UP001482620"/>
    </source>
</evidence>
<protein>
    <submittedName>
        <fullName evidence="2">Uncharacterized protein</fullName>
    </submittedName>
</protein>
<accession>A0ABV0SJV3</accession>
<evidence type="ECO:0000313" key="2">
    <source>
        <dbReference type="EMBL" id="MEQ2220242.1"/>
    </source>
</evidence>
<gene>
    <name evidence="2" type="ORF">ILYODFUR_003351</name>
</gene>
<dbReference type="EMBL" id="JAHRIQ010000172">
    <property type="protein sequence ID" value="MEQ2220242.1"/>
    <property type="molecule type" value="Genomic_DNA"/>
</dbReference>
<organism evidence="2 3">
    <name type="scientific">Ilyodon furcidens</name>
    <name type="common">goldbreast splitfin</name>
    <dbReference type="NCBI Taxonomy" id="33524"/>
    <lineage>
        <taxon>Eukaryota</taxon>
        <taxon>Metazoa</taxon>
        <taxon>Chordata</taxon>
        <taxon>Craniata</taxon>
        <taxon>Vertebrata</taxon>
        <taxon>Euteleostomi</taxon>
        <taxon>Actinopterygii</taxon>
        <taxon>Neopterygii</taxon>
        <taxon>Teleostei</taxon>
        <taxon>Neoteleostei</taxon>
        <taxon>Acanthomorphata</taxon>
        <taxon>Ovalentaria</taxon>
        <taxon>Atherinomorphae</taxon>
        <taxon>Cyprinodontiformes</taxon>
        <taxon>Goodeidae</taxon>
        <taxon>Ilyodon</taxon>
    </lineage>
</organism>
<name>A0ABV0SJV3_9TELE</name>
<comment type="caution">
    <text evidence="2">The sequence shown here is derived from an EMBL/GenBank/DDBJ whole genome shotgun (WGS) entry which is preliminary data.</text>
</comment>
<dbReference type="Proteomes" id="UP001482620">
    <property type="component" value="Unassembled WGS sequence"/>
</dbReference>
<sequence length="116" mass="12568">MAPNKGLLLEHPLQGTTRDTVECLLQVHKTREPVGQTPMNPRVPCRGCRGGPVFHSQDENHTATPEAEVRLSVTLCSPIPWRRPYQGGKAYAPSCEGGPPPQSASPEELSPTAMQC</sequence>